<sequence>MKKKIELKYLDCSGNKFIPGRYVGNSFIAANDFMLVFPDGTCEKRKFRYLETHTDDSGQTQICLSFRFQNAYHRYYVRDWNYSKFSVRYRCLHIHRRLPHVLFLGDK</sequence>
<proteinExistence type="predicted"/>
<dbReference type="SUPFAM" id="SSF50814">
    <property type="entry name" value="Lipocalins"/>
    <property type="match status" value="1"/>
</dbReference>
<accession>A0A6J5MHG1</accession>
<gene>
    <name evidence="1" type="ORF">UFOVP434_84</name>
</gene>
<name>A0A6J5MHG1_9CAUD</name>
<dbReference type="InterPro" id="IPR012674">
    <property type="entry name" value="Calycin"/>
</dbReference>
<dbReference type="EMBL" id="LR796415">
    <property type="protein sequence ID" value="CAB4143139.1"/>
    <property type="molecule type" value="Genomic_DNA"/>
</dbReference>
<protein>
    <submittedName>
        <fullName evidence="1">Uncharacterized protein</fullName>
    </submittedName>
</protein>
<evidence type="ECO:0000313" key="1">
    <source>
        <dbReference type="EMBL" id="CAB4143139.1"/>
    </source>
</evidence>
<reference evidence="1" key="1">
    <citation type="submission" date="2020-04" db="EMBL/GenBank/DDBJ databases">
        <authorList>
            <person name="Chiriac C."/>
            <person name="Salcher M."/>
            <person name="Ghai R."/>
            <person name="Kavagutti S V."/>
        </authorList>
    </citation>
    <scope>NUCLEOTIDE SEQUENCE</scope>
</reference>
<organism evidence="1">
    <name type="scientific">uncultured Caudovirales phage</name>
    <dbReference type="NCBI Taxonomy" id="2100421"/>
    <lineage>
        <taxon>Viruses</taxon>
        <taxon>Duplodnaviria</taxon>
        <taxon>Heunggongvirae</taxon>
        <taxon>Uroviricota</taxon>
        <taxon>Caudoviricetes</taxon>
        <taxon>Peduoviridae</taxon>
        <taxon>Maltschvirus</taxon>
        <taxon>Maltschvirus maltsch</taxon>
    </lineage>
</organism>